<sequence length="68" mass="7906">MNRRQIPRERFYKPSPMMLSQPVTNNQTVNQTIAPVFQQKIVRPADDMYTAASIMYRNAAHLVGRLSR</sequence>
<protein>
    <submittedName>
        <fullName evidence="1">Uncharacterized protein</fullName>
    </submittedName>
</protein>
<name>A0A564VQW4_BIFLI</name>
<evidence type="ECO:0000313" key="1">
    <source>
        <dbReference type="EMBL" id="VUX34899.1"/>
    </source>
</evidence>
<reference evidence="1 2" key="1">
    <citation type="submission" date="2019-07" db="EMBL/GenBank/DDBJ databases">
        <authorList>
            <person name="Hibberd C M."/>
            <person name="Gehrig L. J."/>
            <person name="Chang H.-W."/>
            <person name="Venkatesh S."/>
        </authorList>
    </citation>
    <scope>NUCLEOTIDE SEQUENCE [LARGE SCALE GENOMIC DNA]</scope>
    <source>
        <strain evidence="1">Bifidobacterium_longum_subsp_infantis_JG_Bg463</strain>
    </source>
</reference>
<organism evidence="1 2">
    <name type="scientific">Bifidobacterium longum subsp. infantis</name>
    <dbReference type="NCBI Taxonomy" id="1682"/>
    <lineage>
        <taxon>Bacteria</taxon>
        <taxon>Bacillati</taxon>
        <taxon>Actinomycetota</taxon>
        <taxon>Actinomycetes</taxon>
        <taxon>Bifidobacteriales</taxon>
        <taxon>Bifidobacteriaceae</taxon>
        <taxon>Bifidobacterium</taxon>
    </lineage>
</organism>
<dbReference type="RefSeq" id="WP_234884725.1">
    <property type="nucleotide sequence ID" value="NZ_CABHND010000037.1"/>
</dbReference>
<dbReference type="EMBL" id="CABHNT010000034">
    <property type="protein sequence ID" value="VUX34899.1"/>
    <property type="molecule type" value="Genomic_DNA"/>
</dbReference>
<dbReference type="AlphaFoldDB" id="A0A564VQW4"/>
<accession>A0A564VQW4</accession>
<gene>
    <name evidence="1" type="ORF">BLJG463_00088</name>
</gene>
<dbReference type="Proteomes" id="UP000345266">
    <property type="component" value="Unassembled WGS sequence"/>
</dbReference>
<proteinExistence type="predicted"/>
<evidence type="ECO:0000313" key="2">
    <source>
        <dbReference type="Proteomes" id="UP000345266"/>
    </source>
</evidence>